<keyword evidence="2" id="KW-1064">Adaptive immunity</keyword>
<dbReference type="GO" id="GO:0002250">
    <property type="term" value="P:adaptive immune response"/>
    <property type="evidence" value="ECO:0007669"/>
    <property type="project" value="UniProtKB-KW"/>
</dbReference>
<dbReference type="SUPFAM" id="SSF48726">
    <property type="entry name" value="Immunoglobulin"/>
    <property type="match status" value="5"/>
</dbReference>
<dbReference type="EMBL" id="JAAWVO010059437">
    <property type="protein sequence ID" value="MBN3322266.1"/>
    <property type="molecule type" value="Genomic_DNA"/>
</dbReference>
<feature type="domain" description="Ig-like" evidence="5">
    <location>
        <begin position="145"/>
        <end position="237"/>
    </location>
</feature>
<dbReference type="InterPro" id="IPR003599">
    <property type="entry name" value="Ig_sub"/>
</dbReference>
<dbReference type="InterPro" id="IPR013106">
    <property type="entry name" value="Ig_V-set"/>
</dbReference>
<evidence type="ECO:0000256" key="1">
    <source>
        <dbReference type="ARBA" id="ARBA00022859"/>
    </source>
</evidence>
<dbReference type="SMART" id="SM00406">
    <property type="entry name" value="IGv"/>
    <property type="match status" value="1"/>
</dbReference>
<dbReference type="AlphaFoldDB" id="A0A8J7P0R8"/>
<feature type="domain" description="Ig-like" evidence="5">
    <location>
        <begin position="245"/>
        <end position="344"/>
    </location>
</feature>
<dbReference type="Gene3D" id="2.60.40.10">
    <property type="entry name" value="Immunoglobulins"/>
    <property type="match status" value="5"/>
</dbReference>
<dbReference type="Pfam" id="PF07686">
    <property type="entry name" value="V-set"/>
    <property type="match status" value="1"/>
</dbReference>
<dbReference type="InterPro" id="IPR036179">
    <property type="entry name" value="Ig-like_dom_sf"/>
</dbReference>
<keyword evidence="4" id="KW-1280">Immunoglobulin</keyword>
<dbReference type="SMART" id="SM00407">
    <property type="entry name" value="IGc1"/>
    <property type="match status" value="3"/>
</dbReference>
<dbReference type="FunFam" id="2.60.40.10:FF:003789">
    <property type="match status" value="1"/>
</dbReference>
<keyword evidence="3" id="KW-0393">Immunoglobulin domain</keyword>
<dbReference type="PROSITE" id="PS00290">
    <property type="entry name" value="IG_MHC"/>
    <property type="match status" value="2"/>
</dbReference>
<gene>
    <name evidence="6" type="primary">Ighm_0</name>
    <name evidence="6" type="ORF">GTO95_0010437</name>
</gene>
<dbReference type="FunFam" id="2.60.40.10:FF:000463">
    <property type="entry name" value="Immunoglobulin heavy constant gamma 1"/>
    <property type="match status" value="1"/>
</dbReference>
<dbReference type="CDD" id="cd05768">
    <property type="entry name" value="IgC1_CH3_IgAGD_CH4_IgAEM"/>
    <property type="match status" value="1"/>
</dbReference>
<proteinExistence type="predicted"/>
<evidence type="ECO:0000259" key="5">
    <source>
        <dbReference type="PROSITE" id="PS50835"/>
    </source>
</evidence>
<dbReference type="GO" id="GO:0019814">
    <property type="term" value="C:immunoglobulin complex"/>
    <property type="evidence" value="ECO:0007669"/>
    <property type="project" value="UniProtKB-KW"/>
</dbReference>
<dbReference type="PANTHER" id="PTHR23411">
    <property type="entry name" value="TAPASIN"/>
    <property type="match status" value="1"/>
</dbReference>
<feature type="non-terminal residue" evidence="6">
    <location>
        <position position="581"/>
    </location>
</feature>
<accession>A0A8J7P0R8</accession>
<feature type="domain" description="Ig-like" evidence="5">
    <location>
        <begin position="456"/>
        <end position="561"/>
    </location>
</feature>
<evidence type="ECO:0000313" key="7">
    <source>
        <dbReference type="Proteomes" id="UP000736164"/>
    </source>
</evidence>
<dbReference type="InterPro" id="IPR013783">
    <property type="entry name" value="Ig-like_fold"/>
</dbReference>
<evidence type="ECO:0000313" key="6">
    <source>
        <dbReference type="EMBL" id="MBN3322266.1"/>
    </source>
</evidence>
<dbReference type="Pfam" id="PF07654">
    <property type="entry name" value="C1-set"/>
    <property type="match status" value="4"/>
</dbReference>
<feature type="domain" description="Ig-like" evidence="5">
    <location>
        <begin position="1"/>
        <end position="90"/>
    </location>
</feature>
<evidence type="ECO:0000256" key="4">
    <source>
        <dbReference type="ARBA" id="ARBA00043265"/>
    </source>
</evidence>
<feature type="non-terminal residue" evidence="6">
    <location>
        <position position="1"/>
    </location>
</feature>
<dbReference type="InterPro" id="IPR003597">
    <property type="entry name" value="Ig_C1-set"/>
</dbReference>
<dbReference type="Proteomes" id="UP000736164">
    <property type="component" value="Unassembled WGS sequence"/>
</dbReference>
<dbReference type="FunFam" id="2.60.40.10:FF:001878">
    <property type="entry name" value="Immunoglobulin heavy variable 1-4"/>
    <property type="match status" value="1"/>
</dbReference>
<protein>
    <submittedName>
        <fullName evidence="6">IGHM protein</fullName>
    </submittedName>
</protein>
<keyword evidence="7" id="KW-1185">Reference proteome</keyword>
<sequence>LTQSESAVVTPGGSHRLKCTVTGFNVASYSMYWIRQAPGKGLEWIVHFYSSSSNSYAPAVQGRFTASKDSSSLYLDMTSLRAEDTAVYYCARDTCDYNAFEYWGKGTMVTVTSVSGELIQCDYDAFDYWGKGTMVTVTSVSPTKPALFPLVASCGSGTSGDVVSLGCLATGFLPDSLTFKWTDSTEKELSTFRKYPSVLSGGTYSSTSQLSLATSDWNSGKAFFCEAKHPQGDVKVSFVGTPPVPPTSVLLNPPSPEELAQNHTATLVCVASGFSPKTHEFKWWKSNTKVDEGVTNIPATVDEKKLYSASSLLTVTEKEWKSSAEFACEFVHKTGSVLKNITYTSPECQEIKIVIEPPTNEEQFVKNTATLTCRAIGLASHSDVSMTWTSEGKSLAAGAPEFGHEGGKIVAVSRVSVDLEKWRTGTEYKCIVSHLDSFPTPITKTYKRQIAEKIRPSVFLLAPSSEENSSTREEVTLTCFVKDFSPKDIYISWLAHDSIVDKVDYTVTDLIPSQGGTYSVYSKYTISSSDWNSGTMYSCAVHHETAPLPVAVITRTTDSITGKATLVNLTLNLPNTCPAQA</sequence>
<feature type="domain" description="Ig-like" evidence="5">
    <location>
        <begin position="346"/>
        <end position="443"/>
    </location>
</feature>
<dbReference type="SMART" id="SM00409">
    <property type="entry name" value="IG"/>
    <property type="match status" value="4"/>
</dbReference>
<evidence type="ECO:0000256" key="2">
    <source>
        <dbReference type="ARBA" id="ARBA00023130"/>
    </source>
</evidence>
<dbReference type="CDD" id="cd16093">
    <property type="entry name" value="IgC1_CH2_Mu"/>
    <property type="match status" value="1"/>
</dbReference>
<dbReference type="PROSITE" id="PS50835">
    <property type="entry name" value="IG_LIKE"/>
    <property type="match status" value="5"/>
</dbReference>
<reference evidence="6" key="1">
    <citation type="journal article" date="2021" name="Cell">
        <title>Tracing the genetic footprints of vertebrate landing in non-teleost ray-finned fishes.</title>
        <authorList>
            <person name="Bi X."/>
            <person name="Wang K."/>
            <person name="Yang L."/>
            <person name="Pan H."/>
            <person name="Jiang H."/>
            <person name="Wei Q."/>
            <person name="Fang M."/>
            <person name="Yu H."/>
            <person name="Zhu C."/>
            <person name="Cai Y."/>
            <person name="He Y."/>
            <person name="Gan X."/>
            <person name="Zeng H."/>
            <person name="Yu D."/>
            <person name="Zhu Y."/>
            <person name="Jiang H."/>
            <person name="Qiu Q."/>
            <person name="Yang H."/>
            <person name="Zhang Y.E."/>
            <person name="Wang W."/>
            <person name="Zhu M."/>
            <person name="He S."/>
            <person name="Zhang G."/>
        </authorList>
    </citation>
    <scope>NUCLEOTIDE SEQUENCE</scope>
    <source>
        <strain evidence="6">Allg_001</strain>
    </source>
</reference>
<evidence type="ECO:0000256" key="3">
    <source>
        <dbReference type="ARBA" id="ARBA00023319"/>
    </source>
</evidence>
<keyword evidence="1" id="KW-0391">Immunity</keyword>
<dbReference type="InterPro" id="IPR050380">
    <property type="entry name" value="Immune_Resp_Modulators"/>
</dbReference>
<organism evidence="6 7">
    <name type="scientific">Atractosteus spatula</name>
    <name type="common">Alligator gar</name>
    <name type="synonym">Lepisosteus spatula</name>
    <dbReference type="NCBI Taxonomy" id="7917"/>
    <lineage>
        <taxon>Eukaryota</taxon>
        <taxon>Metazoa</taxon>
        <taxon>Chordata</taxon>
        <taxon>Craniata</taxon>
        <taxon>Vertebrata</taxon>
        <taxon>Euteleostomi</taxon>
        <taxon>Actinopterygii</taxon>
        <taxon>Neopterygii</taxon>
        <taxon>Holostei</taxon>
        <taxon>Semionotiformes</taxon>
        <taxon>Lepisosteidae</taxon>
        <taxon>Atractosteus</taxon>
    </lineage>
</organism>
<dbReference type="CDD" id="cd21819">
    <property type="entry name" value="IgC1_CH1_IgM"/>
    <property type="match status" value="1"/>
</dbReference>
<dbReference type="InterPro" id="IPR003006">
    <property type="entry name" value="Ig/MHC_CS"/>
</dbReference>
<comment type="caution">
    <text evidence="6">The sequence shown here is derived from an EMBL/GenBank/DDBJ whole genome shotgun (WGS) entry which is preliminary data.</text>
</comment>
<name>A0A8J7P0R8_ATRSP</name>
<dbReference type="InterPro" id="IPR007110">
    <property type="entry name" value="Ig-like_dom"/>
</dbReference>